<evidence type="ECO:0000313" key="3">
    <source>
        <dbReference type="Proteomes" id="UP000006903"/>
    </source>
</evidence>
<dbReference type="GeneID" id="7170478"/>
<dbReference type="STRING" id="490899.DKAM_0175"/>
<evidence type="ECO:0000313" key="2">
    <source>
        <dbReference type="EMBL" id="ACL10504.1"/>
    </source>
</evidence>
<keyword evidence="1" id="KW-0175">Coiled coil</keyword>
<reference evidence="2 3" key="1">
    <citation type="journal article" date="2009" name="J. Bacteriol.">
        <title>Complete genome sequence of the anaerobic, protein-degrading hyperthermophilic crenarchaeon Desulfurococcus kamchatkensis.</title>
        <authorList>
            <person name="Ravin N.V."/>
            <person name="Mardanov A.V."/>
            <person name="Beletsky A.V."/>
            <person name="Kublanov I.V."/>
            <person name="Kolganova T.V."/>
            <person name="Lebedinsky A.V."/>
            <person name="Chernyh N.A."/>
            <person name="Bonch-Osmolovskaya E.A."/>
            <person name="Skryabin K.G."/>
        </authorList>
    </citation>
    <scope>NUCLEOTIDE SEQUENCE [LARGE SCALE GENOMIC DNA]</scope>
    <source>
        <strain evidence="3">DSM 18924 / JCM 16383 / VKM B-2413 / 1221n</strain>
    </source>
</reference>
<dbReference type="AlphaFoldDB" id="B8D2V7"/>
<dbReference type="HOGENOM" id="CLU_117974_0_0_2"/>
<evidence type="ECO:0000256" key="1">
    <source>
        <dbReference type="SAM" id="Coils"/>
    </source>
</evidence>
<proteinExistence type="predicted"/>
<dbReference type="KEGG" id="dka:DKAM_0175"/>
<name>B8D2V7_DESA1</name>
<dbReference type="EMBL" id="CP001140">
    <property type="protein sequence ID" value="ACL10504.1"/>
    <property type="molecule type" value="Genomic_DNA"/>
</dbReference>
<protein>
    <submittedName>
        <fullName evidence="2">Uncharacterized protein</fullName>
    </submittedName>
</protein>
<dbReference type="eggNOG" id="arCOG05710">
    <property type="taxonomic scope" value="Archaea"/>
</dbReference>
<organism evidence="2 3">
    <name type="scientific">Desulfurococcus amylolyticus (strain DSM 18924 / JCM 16383 / VKM B-2413 / 1221n)</name>
    <name type="common">Desulfurococcus kamchatkensis</name>
    <dbReference type="NCBI Taxonomy" id="490899"/>
    <lineage>
        <taxon>Archaea</taxon>
        <taxon>Thermoproteota</taxon>
        <taxon>Thermoprotei</taxon>
        <taxon>Desulfurococcales</taxon>
        <taxon>Desulfurococcaceae</taxon>
        <taxon>Desulfurococcus</taxon>
    </lineage>
</organism>
<accession>B8D2V7</accession>
<gene>
    <name evidence="2" type="ordered locus">DKAM_0175</name>
</gene>
<dbReference type="Proteomes" id="UP000006903">
    <property type="component" value="Chromosome"/>
</dbReference>
<feature type="coiled-coil region" evidence="1">
    <location>
        <begin position="136"/>
        <end position="163"/>
    </location>
</feature>
<sequence>MNAKPSPDLRLYEKLMMLFPGYRGYKEKELVRETDRVVRDELHRRLKKCVNGLKNYYSNTVSSTVSMPLAERLEKLIYKIDSLAERTIHAPYGYRPLFHVIKVDEEVLNKMLEHDLKLGEIAETLEKAASNPPSSITDAEQFLENIERLAKEYEAMLEERDSLLSGYRR</sequence>
<dbReference type="RefSeq" id="WP_012607846.1">
    <property type="nucleotide sequence ID" value="NC_011766.1"/>
</dbReference>